<dbReference type="Gene3D" id="3.90.550.10">
    <property type="entry name" value="Spore Coat Polysaccharide Biosynthesis Protein SpsA, Chain A"/>
    <property type="match status" value="1"/>
</dbReference>
<comment type="cofactor">
    <cofactor evidence="2">
        <name>Mg(2+)</name>
        <dbReference type="ChEBI" id="CHEBI:18420"/>
    </cofactor>
</comment>
<dbReference type="Pfam" id="PF02348">
    <property type="entry name" value="CTP_transf_3"/>
    <property type="match status" value="1"/>
</dbReference>
<comment type="catalytic activity">
    <reaction evidence="1">
        <text>an N-acylneuraminate + CTP = a CMP-N-acyl-beta-neuraminate + diphosphate</text>
        <dbReference type="Rhea" id="RHEA:11344"/>
        <dbReference type="ChEBI" id="CHEBI:33019"/>
        <dbReference type="ChEBI" id="CHEBI:37563"/>
        <dbReference type="ChEBI" id="CHEBI:60073"/>
        <dbReference type="ChEBI" id="CHEBI:68671"/>
        <dbReference type="EC" id="2.7.7.43"/>
    </reaction>
</comment>
<name>A0A0G1X7I8_UNCK3</name>
<dbReference type="InterPro" id="IPR050793">
    <property type="entry name" value="CMP-NeuNAc_synthase"/>
</dbReference>
<evidence type="ECO:0000313" key="11">
    <source>
        <dbReference type="EMBL" id="KKW27113.1"/>
    </source>
</evidence>
<evidence type="ECO:0000256" key="9">
    <source>
        <dbReference type="ARBA" id="ARBA00022801"/>
    </source>
</evidence>
<evidence type="ECO:0000256" key="2">
    <source>
        <dbReference type="ARBA" id="ARBA00001946"/>
    </source>
</evidence>
<dbReference type="GO" id="GO:0008781">
    <property type="term" value="F:N-acylneuraminate cytidylyltransferase activity"/>
    <property type="evidence" value="ECO:0007669"/>
    <property type="project" value="UniProtKB-EC"/>
</dbReference>
<dbReference type="NCBIfam" id="TIGR01670">
    <property type="entry name" value="KdsC-phosphatas"/>
    <property type="match status" value="1"/>
</dbReference>
<dbReference type="InterPro" id="IPR029044">
    <property type="entry name" value="Nucleotide-diphossugar_trans"/>
</dbReference>
<dbReference type="InterPro" id="IPR003329">
    <property type="entry name" value="Cytidylyl_trans"/>
</dbReference>
<comment type="subunit">
    <text evidence="6">Homotetramer.</text>
</comment>
<evidence type="ECO:0000256" key="3">
    <source>
        <dbReference type="ARBA" id="ARBA00005141"/>
    </source>
</evidence>
<dbReference type="PATRIC" id="fig|1620414.3.peg.50"/>
<dbReference type="EC" id="2.7.7.43" evidence="7"/>
<dbReference type="GO" id="GO:0016788">
    <property type="term" value="F:hydrolase activity, acting on ester bonds"/>
    <property type="evidence" value="ECO:0007669"/>
    <property type="project" value="InterPro"/>
</dbReference>
<evidence type="ECO:0000256" key="4">
    <source>
        <dbReference type="ARBA" id="ARBA00005893"/>
    </source>
</evidence>
<evidence type="ECO:0000256" key="7">
    <source>
        <dbReference type="ARBA" id="ARBA00012491"/>
    </source>
</evidence>
<evidence type="ECO:0000256" key="10">
    <source>
        <dbReference type="ARBA" id="ARBA00022842"/>
    </source>
</evidence>
<evidence type="ECO:0000256" key="6">
    <source>
        <dbReference type="ARBA" id="ARBA00011881"/>
    </source>
</evidence>
<dbReference type="GO" id="GO:0006054">
    <property type="term" value="P:N-acetylneuraminate metabolic process"/>
    <property type="evidence" value="ECO:0007669"/>
    <property type="project" value="UniProtKB-UniPathway"/>
</dbReference>
<dbReference type="CDD" id="cd02513">
    <property type="entry name" value="CMP-NeuAc_Synthase"/>
    <property type="match status" value="1"/>
</dbReference>
<keyword evidence="9" id="KW-0378">Hydrolase</keyword>
<dbReference type="SUPFAM" id="SSF53448">
    <property type="entry name" value="Nucleotide-diphospho-sugar transferases"/>
    <property type="match status" value="1"/>
</dbReference>
<dbReference type="SFLD" id="SFLDG01136">
    <property type="entry name" value="C1.6:_Phosphoserine_Phosphatas"/>
    <property type="match status" value="1"/>
</dbReference>
<organism evidence="11 12">
    <name type="scientific">candidate division Kazan bacterium GW2011_GWB1_52_7</name>
    <dbReference type="NCBI Taxonomy" id="1620414"/>
    <lineage>
        <taxon>Bacteria</taxon>
        <taxon>Bacteria division Kazan-3B-28</taxon>
    </lineage>
</organism>
<evidence type="ECO:0000313" key="12">
    <source>
        <dbReference type="Proteomes" id="UP000034913"/>
    </source>
</evidence>
<comment type="similarity">
    <text evidence="4">Belongs to the KdsC family.</text>
</comment>
<dbReference type="Proteomes" id="UP000034913">
    <property type="component" value="Unassembled WGS sequence"/>
</dbReference>
<dbReference type="SUPFAM" id="SSF56784">
    <property type="entry name" value="HAD-like"/>
    <property type="match status" value="1"/>
</dbReference>
<dbReference type="UniPathway" id="UPA00628"/>
<comment type="similarity">
    <text evidence="5">Belongs to the CMP-NeuNAc synthase family.</text>
</comment>
<reference evidence="11 12" key="1">
    <citation type="journal article" date="2015" name="Nature">
        <title>rRNA introns, odd ribosomes, and small enigmatic genomes across a large radiation of phyla.</title>
        <authorList>
            <person name="Brown C.T."/>
            <person name="Hug L.A."/>
            <person name="Thomas B.C."/>
            <person name="Sharon I."/>
            <person name="Castelle C.J."/>
            <person name="Singh A."/>
            <person name="Wilkins M.J."/>
            <person name="Williams K.H."/>
            <person name="Banfield J.F."/>
        </authorList>
    </citation>
    <scope>NUCLEOTIDE SEQUENCE [LARGE SCALE GENOMIC DNA]</scope>
</reference>
<keyword evidence="8" id="KW-0479">Metal-binding</keyword>
<comment type="caution">
    <text evidence="11">The sequence shown here is derived from an EMBL/GenBank/DDBJ whole genome shotgun (WGS) entry which is preliminary data.</text>
</comment>
<gene>
    <name evidence="11" type="ORF">VF00_C0001G0048</name>
</gene>
<dbReference type="FunFam" id="3.40.50.1000:FF:000029">
    <property type="entry name" value="3-deoxy-D-manno-octulosonate 8-phosphate phosphatase KdsC"/>
    <property type="match status" value="1"/>
</dbReference>
<dbReference type="PANTHER" id="PTHR21485">
    <property type="entry name" value="HAD SUPERFAMILY MEMBERS CMAS AND KDSC"/>
    <property type="match status" value="1"/>
</dbReference>
<dbReference type="InterPro" id="IPR036412">
    <property type="entry name" value="HAD-like_sf"/>
</dbReference>
<dbReference type="InterPro" id="IPR010023">
    <property type="entry name" value="KdsC_fam"/>
</dbReference>
<accession>A0A0G1X7I8</accession>
<dbReference type="SFLD" id="SFLDS00003">
    <property type="entry name" value="Haloacid_Dehalogenase"/>
    <property type="match status" value="1"/>
</dbReference>
<keyword evidence="10" id="KW-0460">Magnesium</keyword>
<evidence type="ECO:0000256" key="5">
    <source>
        <dbReference type="ARBA" id="ARBA00010726"/>
    </source>
</evidence>
<dbReference type="CDD" id="cd01630">
    <property type="entry name" value="HAD_KDO-like"/>
    <property type="match status" value="1"/>
</dbReference>
<dbReference type="AlphaFoldDB" id="A0A0G1X7I8"/>
<dbReference type="InterPro" id="IPR023214">
    <property type="entry name" value="HAD_sf"/>
</dbReference>
<comment type="pathway">
    <text evidence="3">Amino-sugar metabolism; N-acetylneuraminate metabolism.</text>
</comment>
<dbReference type="PANTHER" id="PTHR21485:SF3">
    <property type="entry name" value="N-ACYLNEURAMINATE CYTIDYLYLTRANSFERASE"/>
    <property type="match status" value="1"/>
</dbReference>
<dbReference type="EMBL" id="LCRB01000001">
    <property type="protein sequence ID" value="KKW27113.1"/>
    <property type="molecule type" value="Genomic_DNA"/>
</dbReference>
<evidence type="ECO:0000256" key="1">
    <source>
        <dbReference type="ARBA" id="ARBA00001862"/>
    </source>
</evidence>
<protein>
    <recommendedName>
        <fullName evidence="7">N-acylneuraminate cytidylyltransferase</fullName>
        <ecNumber evidence="7">2.7.7.43</ecNumber>
    </recommendedName>
</protein>
<dbReference type="GO" id="GO:0046872">
    <property type="term" value="F:metal ion binding"/>
    <property type="evidence" value="ECO:0007669"/>
    <property type="project" value="UniProtKB-KW"/>
</dbReference>
<evidence type="ECO:0000256" key="8">
    <source>
        <dbReference type="ARBA" id="ARBA00022723"/>
    </source>
</evidence>
<dbReference type="Pfam" id="PF08282">
    <property type="entry name" value="Hydrolase_3"/>
    <property type="match status" value="1"/>
</dbReference>
<dbReference type="Gene3D" id="3.40.50.1000">
    <property type="entry name" value="HAD superfamily/HAD-like"/>
    <property type="match status" value="1"/>
</dbReference>
<sequence>MYKDKRFIAFIPARGGSQGIRLKNMAPVGGKPLVAWSIQAALGSRHLDGVYVSTDHAKIAKTAKRYNALVVKEPPRLARSTSPIEPAILHALKEITERSGRPDYIVLLQPTSPIRGSRDIDKAIEQIMKNKGDSLLSVAPHHHFIWNSKHQPINYDARRRPRRQNREPEWRENGSIYITKMSALLKNRNRLAGKIVYYPMSEACSIEIDNPYDLWLADITIRREQRLTNTPYIELLVVDVDGVMTDGSTYYGKTGEKLKRFNKRDGKGIELWHRADRYSAIITGETSPVVRQRARDLHIPTVFEGYAGNKSSAYVALKKQTGLPDNKIAFIGDDIIDLPVLRQAGFSACPADAEDKVKAVVDYVCKATGGHGCVREVINLLLKQ</sequence>
<proteinExistence type="inferred from homology"/>
<dbReference type="SFLD" id="SFLDG01138">
    <property type="entry name" value="C1.6.2:_Deoxy-d-mannose-octulo"/>
    <property type="match status" value="1"/>
</dbReference>